<accession>A0ABR4Q4K1</accession>
<organism evidence="1 2">
    <name type="scientific">Taenia crassiceps</name>
    <dbReference type="NCBI Taxonomy" id="6207"/>
    <lineage>
        <taxon>Eukaryota</taxon>
        <taxon>Metazoa</taxon>
        <taxon>Spiralia</taxon>
        <taxon>Lophotrochozoa</taxon>
        <taxon>Platyhelminthes</taxon>
        <taxon>Cestoda</taxon>
        <taxon>Eucestoda</taxon>
        <taxon>Cyclophyllidea</taxon>
        <taxon>Taeniidae</taxon>
        <taxon>Taenia</taxon>
    </lineage>
</organism>
<sequence>MVVANRAYRSYPVHFRALHSTRPPNLLAPLLSPHRHKALSTQPAVARGEEDAEWKEHSNVYSDCVPPLVANKDVEMIRHLAVDRGNAGANDSSPLLALSLHPPPLRSSSTARASQGTCKDEAVGGTRLHAHHVTQWCTMQTMRTTPWSLATATETHNASFNWQVEVSVGGASATGPKATVAISFPLSLTAPFPWWRLKARSDGNHWRQLSERM</sequence>
<proteinExistence type="predicted"/>
<reference evidence="1 2" key="1">
    <citation type="journal article" date="2022" name="Front. Cell. Infect. Microbiol.">
        <title>The Genomes of Two Strains of Taenia crassiceps the Animal Model for the Study of Human Cysticercosis.</title>
        <authorList>
            <person name="Bobes R.J."/>
            <person name="Estrada K."/>
            <person name="Rios-Valencia D.G."/>
            <person name="Calderon-Gallegos A."/>
            <person name="de la Torre P."/>
            <person name="Carrero J.C."/>
            <person name="Sanchez-Flores A."/>
            <person name="Laclette J.P."/>
        </authorList>
    </citation>
    <scope>NUCLEOTIDE SEQUENCE [LARGE SCALE GENOMIC DNA]</scope>
    <source>
        <strain evidence="1">WFUcys</strain>
    </source>
</reference>
<comment type="caution">
    <text evidence="1">The sequence shown here is derived from an EMBL/GenBank/DDBJ whole genome shotgun (WGS) entry which is preliminary data.</text>
</comment>
<keyword evidence="2" id="KW-1185">Reference proteome</keyword>
<gene>
    <name evidence="1" type="ORF">TcWFU_000578</name>
</gene>
<evidence type="ECO:0000313" key="1">
    <source>
        <dbReference type="EMBL" id="KAL5104580.1"/>
    </source>
</evidence>
<dbReference type="EMBL" id="JAKROA010000011">
    <property type="protein sequence ID" value="KAL5104580.1"/>
    <property type="molecule type" value="Genomic_DNA"/>
</dbReference>
<protein>
    <submittedName>
        <fullName evidence="1">Uncharacterized protein</fullName>
    </submittedName>
</protein>
<name>A0ABR4Q4K1_9CEST</name>
<dbReference type="Proteomes" id="UP001651158">
    <property type="component" value="Unassembled WGS sequence"/>
</dbReference>
<evidence type="ECO:0000313" key="2">
    <source>
        <dbReference type="Proteomes" id="UP001651158"/>
    </source>
</evidence>